<reference evidence="1 2" key="1">
    <citation type="submission" date="2024-03" db="EMBL/GenBank/DDBJ databases">
        <title>Natural products discovery in diverse microorganisms through a two-stage MS feature dereplication strategy.</title>
        <authorList>
            <person name="Zhang R."/>
        </authorList>
    </citation>
    <scope>NUCLEOTIDE SEQUENCE [LARGE SCALE GENOMIC DNA]</scope>
    <source>
        <strain evidence="1 2">18930</strain>
    </source>
</reference>
<protein>
    <submittedName>
        <fullName evidence="1">Uncharacterized protein</fullName>
    </submittedName>
</protein>
<name>A0ABZ2PPG9_9NOCA</name>
<proteinExistence type="predicted"/>
<gene>
    <name evidence="1" type="ORF">WDS16_03540</name>
</gene>
<evidence type="ECO:0000313" key="2">
    <source>
        <dbReference type="Proteomes" id="UP001432000"/>
    </source>
</evidence>
<sequence length="69" mass="7760">MSSPKETYEISQGQDTAGVLAFSFVLPYAVPLSTEPVHIHVGQEYLRIRGVESADHDLSWMLNEFTCFL</sequence>
<organism evidence="1 2">
    <name type="scientific">Rhodococcus sovatensis</name>
    <dbReference type="NCBI Taxonomy" id="1805840"/>
    <lineage>
        <taxon>Bacteria</taxon>
        <taxon>Bacillati</taxon>
        <taxon>Actinomycetota</taxon>
        <taxon>Actinomycetes</taxon>
        <taxon>Mycobacteriales</taxon>
        <taxon>Nocardiaceae</taxon>
        <taxon>Rhodococcus</taxon>
    </lineage>
</organism>
<dbReference type="RefSeq" id="WP_338890537.1">
    <property type="nucleotide sequence ID" value="NZ_CP147846.1"/>
</dbReference>
<accession>A0ABZ2PPG9</accession>
<evidence type="ECO:0000313" key="1">
    <source>
        <dbReference type="EMBL" id="WXG69641.1"/>
    </source>
</evidence>
<keyword evidence="2" id="KW-1185">Reference proteome</keyword>
<dbReference type="EMBL" id="CP147846">
    <property type="protein sequence ID" value="WXG69641.1"/>
    <property type="molecule type" value="Genomic_DNA"/>
</dbReference>
<dbReference type="Proteomes" id="UP001432000">
    <property type="component" value="Chromosome"/>
</dbReference>